<dbReference type="InterPro" id="IPR012902">
    <property type="entry name" value="N_methyl_site"/>
</dbReference>
<dbReference type="Pfam" id="PF07963">
    <property type="entry name" value="N_methyl"/>
    <property type="match status" value="1"/>
</dbReference>
<accession>A0AAU9DIX5</accession>
<evidence type="ECO:0008006" key="4">
    <source>
        <dbReference type="Google" id="ProtNLM"/>
    </source>
</evidence>
<reference evidence="2 3" key="1">
    <citation type="submission" date="2022-11" db="EMBL/GenBank/DDBJ databases">
        <title>Haliovirga abyssi gen. nov., sp. nov., a mesophilic fermentative bacterium isolated from the Iheya North hydrothermal field and the proposal of Haliovirgaceae fam. nov.</title>
        <authorList>
            <person name="Miyazaki U."/>
            <person name="Tame A."/>
            <person name="Miyazaki J."/>
            <person name="Takai K."/>
            <person name="Sawayama S."/>
            <person name="Kitajima M."/>
            <person name="Okamoto A."/>
            <person name="Nakagawa S."/>
        </authorList>
    </citation>
    <scope>NUCLEOTIDE SEQUENCE [LARGE SCALE GENOMIC DNA]</scope>
    <source>
        <strain evidence="2 3">IC12</strain>
    </source>
</reference>
<dbReference type="AlphaFoldDB" id="A0AAU9DIX5"/>
<organism evidence="2 3">
    <name type="scientific">Haliovirga abyssi</name>
    <dbReference type="NCBI Taxonomy" id="2996794"/>
    <lineage>
        <taxon>Bacteria</taxon>
        <taxon>Fusobacteriati</taxon>
        <taxon>Fusobacteriota</taxon>
        <taxon>Fusobacteriia</taxon>
        <taxon>Fusobacteriales</taxon>
        <taxon>Haliovirgaceae</taxon>
        <taxon>Haliovirga</taxon>
    </lineage>
</organism>
<dbReference type="NCBIfam" id="TIGR02532">
    <property type="entry name" value="IV_pilin_GFxxxE"/>
    <property type="match status" value="1"/>
</dbReference>
<protein>
    <recommendedName>
        <fullName evidence="4">Prepilin-type N-terminal cleavage/methylation domain-containing protein</fullName>
    </recommendedName>
</protein>
<keyword evidence="1" id="KW-1133">Transmembrane helix</keyword>
<proteinExistence type="predicted"/>
<dbReference type="KEGG" id="haby:HLVA_03510"/>
<keyword evidence="1" id="KW-0812">Transmembrane</keyword>
<keyword evidence="3" id="KW-1185">Reference proteome</keyword>
<dbReference type="RefSeq" id="WP_307904726.1">
    <property type="nucleotide sequence ID" value="NZ_AP027059.1"/>
</dbReference>
<gene>
    <name evidence="2" type="ORF">HLVA_03510</name>
</gene>
<name>A0AAU9DIX5_9FUSO</name>
<keyword evidence="1" id="KW-0472">Membrane</keyword>
<evidence type="ECO:0000256" key="1">
    <source>
        <dbReference type="SAM" id="Phobius"/>
    </source>
</evidence>
<feature type="transmembrane region" description="Helical" evidence="1">
    <location>
        <begin position="7"/>
        <end position="28"/>
    </location>
</feature>
<dbReference type="Proteomes" id="UP001321582">
    <property type="component" value="Chromosome"/>
</dbReference>
<evidence type="ECO:0000313" key="3">
    <source>
        <dbReference type="Proteomes" id="UP001321582"/>
    </source>
</evidence>
<evidence type="ECO:0000313" key="2">
    <source>
        <dbReference type="EMBL" id="BDU49782.1"/>
    </source>
</evidence>
<dbReference type="EMBL" id="AP027059">
    <property type="protein sequence ID" value="BDU49782.1"/>
    <property type="molecule type" value="Genomic_DNA"/>
</dbReference>
<sequence>MIKKSKGFTLIEVLIAVIILGVAFPTLIEGLISIVNSFQKNREYTKFYIFEENKLNEFEAGIEISDHGEKVIDDIEYRWWILQEIKENNQKKIVINIQKQGDNKKYSLEREINYEK</sequence>